<evidence type="ECO:0000256" key="1">
    <source>
        <dbReference type="SAM" id="SignalP"/>
    </source>
</evidence>
<evidence type="ECO:0008006" key="4">
    <source>
        <dbReference type="Google" id="ProtNLM"/>
    </source>
</evidence>
<accession>A0A928UX11</accession>
<proteinExistence type="predicted"/>
<evidence type="ECO:0000313" key="3">
    <source>
        <dbReference type="Proteomes" id="UP000616201"/>
    </source>
</evidence>
<organism evidence="2 3">
    <name type="scientific">Sphingobacterium hungaricum</name>
    <dbReference type="NCBI Taxonomy" id="2082723"/>
    <lineage>
        <taxon>Bacteria</taxon>
        <taxon>Pseudomonadati</taxon>
        <taxon>Bacteroidota</taxon>
        <taxon>Sphingobacteriia</taxon>
        <taxon>Sphingobacteriales</taxon>
        <taxon>Sphingobacteriaceae</taxon>
        <taxon>Sphingobacterium</taxon>
    </lineage>
</organism>
<dbReference type="AlphaFoldDB" id="A0A928UX11"/>
<name>A0A928UX11_9SPHI</name>
<feature type="signal peptide" evidence="1">
    <location>
        <begin position="1"/>
        <end position="22"/>
    </location>
</feature>
<evidence type="ECO:0000313" key="2">
    <source>
        <dbReference type="EMBL" id="MBE8712322.1"/>
    </source>
</evidence>
<keyword evidence="1" id="KW-0732">Signal</keyword>
<dbReference type="RefSeq" id="WP_196934662.1">
    <property type="nucleotide sequence ID" value="NZ_MU158698.1"/>
</dbReference>
<dbReference type="Pfam" id="PF12893">
    <property type="entry name" value="Lumazine_bd_2"/>
    <property type="match status" value="1"/>
</dbReference>
<comment type="caution">
    <text evidence="2">The sequence shown here is derived from an EMBL/GenBank/DDBJ whole genome shotgun (WGS) entry which is preliminary data.</text>
</comment>
<protein>
    <recommendedName>
        <fullName evidence="4">Lumazine-binding</fullName>
    </recommendedName>
</protein>
<feature type="chain" id="PRO_5037319286" description="Lumazine-binding" evidence="1">
    <location>
        <begin position="23"/>
        <end position="148"/>
    </location>
</feature>
<dbReference type="SUPFAM" id="SSF54427">
    <property type="entry name" value="NTF2-like"/>
    <property type="match status" value="1"/>
</dbReference>
<reference evidence="2" key="1">
    <citation type="submission" date="2018-02" db="EMBL/GenBank/DDBJ databases">
        <authorList>
            <person name="Vasarhelyi B.M."/>
            <person name="Deshmukh S."/>
            <person name="Balint B."/>
            <person name="Kukolya J."/>
        </authorList>
    </citation>
    <scope>NUCLEOTIDE SEQUENCE</scope>
    <source>
        <strain evidence="2">KB22</strain>
    </source>
</reference>
<dbReference type="Gene3D" id="3.10.450.50">
    <property type="match status" value="1"/>
</dbReference>
<dbReference type="InterPro" id="IPR032710">
    <property type="entry name" value="NTF2-like_dom_sf"/>
</dbReference>
<gene>
    <name evidence="2" type="ORF">C4F49_01330</name>
</gene>
<keyword evidence="3" id="KW-1185">Reference proteome</keyword>
<sequence length="148" mass="17007">MKNLIKTIAFLSFLVFSMSSFAKTANPYKNASAPSIVDSYIQAVSMGNTKYSKYLFTEDFKFIQANKNSKQYNKKELTAFLKKQEGFIMNCETSYKIIEQNKDFSVAKVTMVFPSFTRTDYVTLSNSDKTWAITQVVTTFDNSRSFFQ</sequence>
<dbReference type="EMBL" id="PRDK01000001">
    <property type="protein sequence ID" value="MBE8712322.1"/>
    <property type="molecule type" value="Genomic_DNA"/>
</dbReference>
<dbReference type="InterPro" id="IPR039437">
    <property type="entry name" value="FrzH/put_lumazine-bd"/>
</dbReference>
<dbReference type="Proteomes" id="UP000616201">
    <property type="component" value="Unassembled WGS sequence"/>
</dbReference>